<evidence type="ECO:0000256" key="1">
    <source>
        <dbReference type="SAM" id="Phobius"/>
    </source>
</evidence>
<reference evidence="2 3" key="1">
    <citation type="submission" date="2019-03" db="EMBL/GenBank/DDBJ databases">
        <title>Burkholderia cepacia outbreak.</title>
        <authorList>
            <person name="Farzana R."/>
            <person name="Walsh T.R."/>
        </authorList>
    </citation>
    <scope>NUCLEOTIDE SEQUENCE [LARGE SCALE GENOMIC DNA]</scope>
    <source>
        <strain evidence="3">d13</strain>
    </source>
</reference>
<dbReference type="Proteomes" id="UP000298234">
    <property type="component" value="Unassembled WGS sequence"/>
</dbReference>
<proteinExistence type="predicted"/>
<protein>
    <submittedName>
        <fullName evidence="2">Uncharacterized protein</fullName>
    </submittedName>
</protein>
<dbReference type="EMBL" id="SNSQ01000092">
    <property type="protein sequence ID" value="TEU32938.1"/>
    <property type="molecule type" value="Genomic_DNA"/>
</dbReference>
<comment type="caution">
    <text evidence="2">The sequence shown here is derived from an EMBL/GenBank/DDBJ whole genome shotgun (WGS) entry which is preliminary data.</text>
</comment>
<evidence type="ECO:0000313" key="2">
    <source>
        <dbReference type="EMBL" id="TEU32938.1"/>
    </source>
</evidence>
<organism evidence="2 3">
    <name type="scientific">Burkholderia cepacia</name>
    <name type="common">Pseudomonas cepacia</name>
    <dbReference type="NCBI Taxonomy" id="292"/>
    <lineage>
        <taxon>Bacteria</taxon>
        <taxon>Pseudomonadati</taxon>
        <taxon>Pseudomonadota</taxon>
        <taxon>Betaproteobacteria</taxon>
        <taxon>Burkholderiales</taxon>
        <taxon>Burkholderiaceae</taxon>
        <taxon>Burkholderia</taxon>
        <taxon>Burkholderia cepacia complex</taxon>
    </lineage>
</organism>
<dbReference type="RefSeq" id="WP_134257783.1">
    <property type="nucleotide sequence ID" value="NZ_SNSG01000106.1"/>
</dbReference>
<keyword evidence="1" id="KW-0472">Membrane</keyword>
<dbReference type="AlphaFoldDB" id="A0AAX2RAM0"/>
<gene>
    <name evidence="2" type="ORF">E3D37_41970</name>
</gene>
<evidence type="ECO:0000313" key="3">
    <source>
        <dbReference type="Proteomes" id="UP000298234"/>
    </source>
</evidence>
<sequence>MNITENSAPKPPSSIKGFFRGVAVILAVCLSVMMLVKMAWLDPRKARDDANASVVANVKASVTDAMSHWSTTQPALQAMQPDVHWSGKDAKIIAIYENDDRAYLNLGFVKTSEKAWSVIAKTRNGNYFTVRFQLCGYCDTDTAIGWKRLVSRDFDPLDANDVKRLLYQMDLRQEFKDEFGSEAPPRRIEG</sequence>
<name>A0AAX2RAM0_BURCE</name>
<keyword evidence="1" id="KW-0812">Transmembrane</keyword>
<keyword evidence="1" id="KW-1133">Transmembrane helix</keyword>
<feature type="transmembrane region" description="Helical" evidence="1">
    <location>
        <begin position="17"/>
        <end position="36"/>
    </location>
</feature>
<accession>A0AAX2RAM0</accession>